<sequence>MAPPLVTIYVTSLTSAPKVRKYIELLRSSLRALEIRYEEYDLVMDEEAKKRWQRSKPPGVVVGLPGYLVGGEWVGTMEDFEDAVETQTLETFLKQDLDLSAPASTQPSSSTSDDKSSSAGAGAGSAPQRSMQDVELEKLMNEMTDKDLDQLIADLDVSANKNPQPKSKSESTTGSGSRVGAESIPGSGAGIGKGLDDTLSGSVDPTFGTRVGAGAGGSGMGGKGEDTGSELVKAALNGSSDAGYVKEKEGTLVEQVREKVGPAIAEDTANKKLKGDDDKEDLVKGLNEDKEDEDEETRATGRKSDKRGDEKSKGGKTEDDIPDVKETEKELLDQNIKETALEEKEDRDILEAEKVEAQTHLSDEKEQKEEAQSQLFNEKEKEEESKSTTTTTTKVDEGFSDVRQSEKGLLDDLKNETQLEDKEEKEIEAAVEQ</sequence>
<name>A0A5M6BZA1_9TREE</name>
<reference evidence="2" key="1">
    <citation type="submission" date="2017-08" db="EMBL/GenBank/DDBJ databases">
        <authorList>
            <person name="Cuomo C."/>
            <person name="Billmyre B."/>
            <person name="Heitman J."/>
        </authorList>
    </citation>
    <scope>NUCLEOTIDE SEQUENCE</scope>
    <source>
        <strain evidence="2">CBS 12478</strain>
    </source>
</reference>
<feature type="compositionally biased region" description="Gly residues" evidence="1">
    <location>
        <begin position="211"/>
        <end position="222"/>
    </location>
</feature>
<proteinExistence type="predicted"/>
<feature type="region of interest" description="Disordered" evidence="1">
    <location>
        <begin position="157"/>
        <end position="433"/>
    </location>
</feature>
<organism evidence="2 3">
    <name type="scientific">Kwoniella shandongensis</name>
    <dbReference type="NCBI Taxonomy" id="1734106"/>
    <lineage>
        <taxon>Eukaryota</taxon>
        <taxon>Fungi</taxon>
        <taxon>Dikarya</taxon>
        <taxon>Basidiomycota</taxon>
        <taxon>Agaricomycotina</taxon>
        <taxon>Tremellomycetes</taxon>
        <taxon>Tremellales</taxon>
        <taxon>Cryptococcaceae</taxon>
        <taxon>Kwoniella</taxon>
    </lineage>
</organism>
<dbReference type="EMBL" id="CP144051">
    <property type="protein sequence ID" value="WWD16156.1"/>
    <property type="molecule type" value="Genomic_DNA"/>
</dbReference>
<accession>A0A5M6BZA1</accession>
<evidence type="ECO:0000313" key="2">
    <source>
        <dbReference type="EMBL" id="WWD16156.1"/>
    </source>
</evidence>
<feature type="compositionally biased region" description="Basic and acidic residues" evidence="1">
    <location>
        <begin position="297"/>
        <end position="386"/>
    </location>
</feature>
<keyword evidence="3" id="KW-1185">Reference proteome</keyword>
<reference evidence="2" key="2">
    <citation type="submission" date="2024-01" db="EMBL/GenBank/DDBJ databases">
        <title>Comparative genomics of Cryptococcus and Kwoniella reveals pathogenesis evolution and contrasting modes of karyotype evolution via chromosome fusion or intercentromeric recombination.</title>
        <authorList>
            <person name="Coelho M.A."/>
            <person name="David-Palma M."/>
            <person name="Shea T."/>
            <person name="Bowers K."/>
            <person name="McGinley-Smith S."/>
            <person name="Mohammad A.W."/>
            <person name="Gnirke A."/>
            <person name="Yurkov A.M."/>
            <person name="Nowrousian M."/>
            <person name="Sun S."/>
            <person name="Cuomo C.A."/>
            <person name="Heitman J."/>
        </authorList>
    </citation>
    <scope>NUCLEOTIDE SEQUENCE</scope>
    <source>
        <strain evidence="2">CBS 12478</strain>
    </source>
</reference>
<dbReference type="KEGG" id="ksn:43588795"/>
<dbReference type="SUPFAM" id="SSF52833">
    <property type="entry name" value="Thioredoxin-like"/>
    <property type="match status" value="1"/>
</dbReference>
<dbReference type="Pfam" id="PF04908">
    <property type="entry name" value="SH3BGR"/>
    <property type="match status" value="1"/>
</dbReference>
<dbReference type="OrthoDB" id="2564283at2759"/>
<gene>
    <name evidence="2" type="ORF">CI109_100581</name>
</gene>
<dbReference type="GeneID" id="43588795"/>
<feature type="compositionally biased region" description="Basic and acidic residues" evidence="1">
    <location>
        <begin position="403"/>
        <end position="433"/>
    </location>
</feature>
<feature type="region of interest" description="Disordered" evidence="1">
    <location>
        <begin position="95"/>
        <end position="130"/>
    </location>
</feature>
<dbReference type="Gene3D" id="3.40.30.10">
    <property type="entry name" value="Glutaredoxin"/>
    <property type="match status" value="1"/>
</dbReference>
<dbReference type="PROSITE" id="PS51354">
    <property type="entry name" value="GLUTAREDOXIN_2"/>
    <property type="match status" value="1"/>
</dbReference>
<evidence type="ECO:0000313" key="3">
    <source>
        <dbReference type="Proteomes" id="UP000322225"/>
    </source>
</evidence>
<protein>
    <submittedName>
        <fullName evidence="2">Uncharacterized protein</fullName>
    </submittedName>
</protein>
<evidence type="ECO:0000256" key="1">
    <source>
        <dbReference type="SAM" id="MobiDB-lite"/>
    </source>
</evidence>
<dbReference type="InterPro" id="IPR036249">
    <property type="entry name" value="Thioredoxin-like_sf"/>
</dbReference>
<dbReference type="InterPro" id="IPR006993">
    <property type="entry name" value="Glut_rich_SH3-bd"/>
</dbReference>
<feature type="compositionally biased region" description="Basic and acidic residues" evidence="1">
    <location>
        <begin position="244"/>
        <end position="260"/>
    </location>
</feature>
<dbReference type="Proteomes" id="UP000322225">
    <property type="component" value="Chromosome 1"/>
</dbReference>
<feature type="compositionally biased region" description="Low complexity" evidence="1">
    <location>
        <begin position="100"/>
        <end position="128"/>
    </location>
</feature>
<feature type="compositionally biased region" description="Basic and acidic residues" evidence="1">
    <location>
        <begin position="268"/>
        <end position="288"/>
    </location>
</feature>
<dbReference type="AlphaFoldDB" id="A0A5M6BZA1"/>
<dbReference type="RefSeq" id="XP_031861136.1">
    <property type="nucleotide sequence ID" value="XM_032004658.1"/>
</dbReference>